<proteinExistence type="predicted"/>
<evidence type="ECO:0000256" key="1">
    <source>
        <dbReference type="SAM" id="MobiDB-lite"/>
    </source>
</evidence>
<name>W5YX72_9GAMM</name>
<dbReference type="EMBL" id="CP007152">
    <property type="protein sequence ID" value="AHI33504.1"/>
    <property type="molecule type" value="Genomic_DNA"/>
</dbReference>
<sequence>MRRAFPSRADQSSFEHAGLQVTPDQGEYPPVGYATSQQAHQHIVVDPVKELGQIQIDHPAVAVVDVLLHRLDRLVGTSTGAEPIAVIREGRFQRRAQHLVKGLLDQAVLHRWDTQCPLPALRLGDTDPADRLRMVRGGGFGGGGFSGGGGGFGGGGASGGW</sequence>
<dbReference type="AlphaFoldDB" id="W5YX72"/>
<organism evidence="2 3">
    <name type="scientific">Marinobacter salarius</name>
    <dbReference type="NCBI Taxonomy" id="1420917"/>
    <lineage>
        <taxon>Bacteria</taxon>
        <taxon>Pseudomonadati</taxon>
        <taxon>Pseudomonadota</taxon>
        <taxon>Gammaproteobacteria</taxon>
        <taxon>Pseudomonadales</taxon>
        <taxon>Marinobacteraceae</taxon>
        <taxon>Marinobacter</taxon>
    </lineage>
</organism>
<gene>
    <name evidence="2" type="ORF">AU15_00005</name>
</gene>
<reference evidence="2 3" key="1">
    <citation type="journal article" date="2014" name="Genome Announc.">
        <title>Draft Genome Sequences of Marinobacter similis A3d10T and Marinobacter salarius R9SW1T.</title>
        <authorList>
            <person name="Ivanova E.P."/>
            <person name="Ng H.J."/>
            <person name="Webb H.K."/>
            <person name="Feng G."/>
            <person name="Oshima K."/>
            <person name="Hattori M."/>
            <person name="Ohkuma M."/>
            <person name="Sergeev A.F."/>
            <person name="Mikhailov V.V."/>
            <person name="Crawford R.J."/>
            <person name="Sawabe T."/>
        </authorList>
    </citation>
    <scope>NUCLEOTIDE SEQUENCE [LARGE SCALE GENOMIC DNA]</scope>
    <source>
        <strain evidence="3">A3d10 and R9SW1</strain>
    </source>
</reference>
<feature type="region of interest" description="Disordered" evidence="1">
    <location>
        <begin position="1"/>
        <end position="32"/>
    </location>
</feature>
<protein>
    <submittedName>
        <fullName evidence="2">Uncharacterized protein</fullName>
    </submittedName>
</protein>
<dbReference type="KEGG" id="msr:AU15_00005"/>
<evidence type="ECO:0000313" key="3">
    <source>
        <dbReference type="Proteomes" id="UP000035081"/>
    </source>
</evidence>
<dbReference type="Proteomes" id="UP000035081">
    <property type="component" value="Chromosome"/>
</dbReference>
<accession>W5YX72</accession>
<evidence type="ECO:0000313" key="2">
    <source>
        <dbReference type="EMBL" id="AHI33504.1"/>
    </source>
</evidence>